<evidence type="ECO:0000313" key="3">
    <source>
        <dbReference type="Proteomes" id="UP000024404"/>
    </source>
</evidence>
<dbReference type="Pfam" id="PF00595">
    <property type="entry name" value="PDZ"/>
    <property type="match status" value="1"/>
</dbReference>
<dbReference type="EMBL" id="CMVM020000075">
    <property type="status" value="NOT_ANNOTATED_CDS"/>
    <property type="molecule type" value="Genomic_DNA"/>
</dbReference>
<dbReference type="PROSITE" id="PS50106">
    <property type="entry name" value="PDZ"/>
    <property type="match status" value="1"/>
</dbReference>
<dbReference type="InterPro" id="IPR036034">
    <property type="entry name" value="PDZ_sf"/>
</dbReference>
<dbReference type="PANTHER" id="PTHR31327">
    <property type="entry name" value="SPERM MEIOSIS PDZ DOMAIN CONTAINING PROTEINS-RELATED"/>
    <property type="match status" value="1"/>
</dbReference>
<name>A0A8R1XRM0_ONCVO</name>
<reference evidence="2" key="2">
    <citation type="submission" date="2022-06" db="UniProtKB">
        <authorList>
            <consortium name="EnsemblMetazoa"/>
        </authorList>
    </citation>
    <scope>IDENTIFICATION</scope>
</reference>
<organism evidence="2 3">
    <name type="scientific">Onchocerca volvulus</name>
    <dbReference type="NCBI Taxonomy" id="6282"/>
    <lineage>
        <taxon>Eukaryota</taxon>
        <taxon>Metazoa</taxon>
        <taxon>Ecdysozoa</taxon>
        <taxon>Nematoda</taxon>
        <taxon>Chromadorea</taxon>
        <taxon>Rhabditida</taxon>
        <taxon>Spirurina</taxon>
        <taxon>Spiruromorpha</taxon>
        <taxon>Filarioidea</taxon>
        <taxon>Onchocercidae</taxon>
        <taxon>Onchocerca</taxon>
    </lineage>
</organism>
<proteinExistence type="predicted"/>
<dbReference type="SMART" id="SM00228">
    <property type="entry name" value="PDZ"/>
    <property type="match status" value="1"/>
</dbReference>
<dbReference type="AlphaFoldDB" id="A0A8R1XRM0"/>
<dbReference type="SUPFAM" id="SSF50156">
    <property type="entry name" value="PDZ domain-like"/>
    <property type="match status" value="1"/>
</dbReference>
<protein>
    <submittedName>
        <fullName evidence="2">PDZ domain-containing protein</fullName>
    </submittedName>
</protein>
<sequence>MYESIANVENVTVILKKPFGLRINKGDLRVTLVEPFGSSIGQVGVGDKIIAINRKKLKTIKDLNQQLSESGKARTFFWNSHSCHFYVFLLKQANVTLIRCSFSCCKHMLTTVETLTIEKGSSMKILRAVEVYMVQIRIESFPDMDLGQELGLSVKYDNKEQLQVASVIPGSLASVHLRPGDIIKKVNGERITSKTMLAFWIRHGFDTKRQIEILIQTGVEADTHIEMPEDVQQIAQKQLAILKNMRSEPAKSLIKQTSSPVTKHITIPIQEPEEMEIRSDYDETMLKHVQKRNGN</sequence>
<dbReference type="OMA" id="HIEMPED"/>
<accession>A0A8R1XRM0</accession>
<dbReference type="InterPro" id="IPR001478">
    <property type="entry name" value="PDZ"/>
</dbReference>
<keyword evidence="3" id="KW-1185">Reference proteome</keyword>
<dbReference type="EnsemblMetazoa" id="OVOC2719.1">
    <property type="protein sequence ID" value="OVOC2719.1"/>
    <property type="gene ID" value="WBGene00239528"/>
</dbReference>
<evidence type="ECO:0000313" key="2">
    <source>
        <dbReference type="EnsemblMetazoa" id="OVOC2719.1"/>
    </source>
</evidence>
<dbReference type="Gene3D" id="2.30.42.10">
    <property type="match status" value="1"/>
</dbReference>
<dbReference type="PANTHER" id="PTHR31327:SF3">
    <property type="entry name" value="PDZ DOMAIN-CONTAINING PROTEIN"/>
    <property type="match status" value="1"/>
</dbReference>
<evidence type="ECO:0000259" key="1">
    <source>
        <dbReference type="PROSITE" id="PS50106"/>
    </source>
</evidence>
<feature type="domain" description="PDZ" evidence="1">
    <location>
        <begin position="135"/>
        <end position="196"/>
    </location>
</feature>
<reference evidence="3" key="1">
    <citation type="submission" date="2013-10" db="EMBL/GenBank/DDBJ databases">
        <title>Genome sequencing of Onchocerca volvulus.</title>
        <authorList>
            <person name="Cotton J."/>
            <person name="Tsai J."/>
            <person name="Stanley E."/>
            <person name="Tracey A."/>
            <person name="Holroyd N."/>
            <person name="Lustigman S."/>
            <person name="Berriman M."/>
        </authorList>
    </citation>
    <scope>NUCLEOTIDE SEQUENCE</scope>
</reference>
<dbReference type="Proteomes" id="UP000024404">
    <property type="component" value="Unassembled WGS sequence"/>
</dbReference>
<dbReference type="InterPro" id="IPR040264">
    <property type="entry name" value="T15H9.4-like"/>
</dbReference>